<organism evidence="1">
    <name type="scientific">Anguilla anguilla</name>
    <name type="common">European freshwater eel</name>
    <name type="synonym">Muraena anguilla</name>
    <dbReference type="NCBI Taxonomy" id="7936"/>
    <lineage>
        <taxon>Eukaryota</taxon>
        <taxon>Metazoa</taxon>
        <taxon>Chordata</taxon>
        <taxon>Craniata</taxon>
        <taxon>Vertebrata</taxon>
        <taxon>Euteleostomi</taxon>
        <taxon>Actinopterygii</taxon>
        <taxon>Neopterygii</taxon>
        <taxon>Teleostei</taxon>
        <taxon>Anguilliformes</taxon>
        <taxon>Anguillidae</taxon>
        <taxon>Anguilla</taxon>
    </lineage>
</organism>
<dbReference type="EMBL" id="GBXM01044353">
    <property type="protein sequence ID" value="JAH64224.1"/>
    <property type="molecule type" value="Transcribed_RNA"/>
</dbReference>
<accession>A0A0E9UEG6</accession>
<reference evidence="1" key="1">
    <citation type="submission" date="2014-11" db="EMBL/GenBank/DDBJ databases">
        <authorList>
            <person name="Amaro Gonzalez C."/>
        </authorList>
    </citation>
    <scope>NUCLEOTIDE SEQUENCE</scope>
</reference>
<dbReference type="AlphaFoldDB" id="A0A0E9UEG6"/>
<evidence type="ECO:0000313" key="1">
    <source>
        <dbReference type="EMBL" id="JAH64224.1"/>
    </source>
</evidence>
<reference evidence="1" key="2">
    <citation type="journal article" date="2015" name="Fish Shellfish Immunol.">
        <title>Early steps in the European eel (Anguilla anguilla)-Vibrio vulnificus interaction in the gills: Role of the RtxA13 toxin.</title>
        <authorList>
            <person name="Callol A."/>
            <person name="Pajuelo D."/>
            <person name="Ebbesson L."/>
            <person name="Teles M."/>
            <person name="MacKenzie S."/>
            <person name="Amaro C."/>
        </authorList>
    </citation>
    <scope>NUCLEOTIDE SEQUENCE</scope>
</reference>
<name>A0A0E9UEG6_ANGAN</name>
<protein>
    <submittedName>
        <fullName evidence="1">Uncharacterized protein</fullName>
    </submittedName>
</protein>
<proteinExistence type="predicted"/>
<sequence length="58" mass="6621">MYGSSTRVRTETQADRLVEQCSRFFIVTSAMTGSMWAAVAQGWQCGRRYKANIIRSKQ</sequence>